<evidence type="ECO:0000313" key="1">
    <source>
        <dbReference type="EMBL" id="KUK82612.1"/>
    </source>
</evidence>
<reference evidence="2" key="1">
    <citation type="journal article" date="2015" name="MBio">
        <title>Genome-Resolved Metagenomic Analysis Reveals Roles for Candidate Phyla and Other Microbial Community Members in Biogeochemical Transformations in Oil Reservoirs.</title>
        <authorList>
            <person name="Hu P."/>
            <person name="Tom L."/>
            <person name="Singh A."/>
            <person name="Thomas B.C."/>
            <person name="Baker B.J."/>
            <person name="Piceno Y.M."/>
            <person name="Andersen G.L."/>
            <person name="Banfield J.F."/>
        </authorList>
    </citation>
    <scope>NUCLEOTIDE SEQUENCE [LARGE SCALE GENOMIC DNA]</scope>
</reference>
<accession>A0A117M3N9</accession>
<comment type="caution">
    <text evidence="1">The sequence shown here is derived from an EMBL/GenBank/DDBJ whole genome shotgun (WGS) entry which is preliminary data.</text>
</comment>
<proteinExistence type="predicted"/>
<dbReference type="Proteomes" id="UP000054705">
    <property type="component" value="Unassembled WGS sequence"/>
</dbReference>
<gene>
    <name evidence="1" type="ORF">XD97_0390</name>
</gene>
<dbReference type="AlphaFoldDB" id="A0A117M3N9"/>
<name>A0A117M3N9_9FIRM</name>
<evidence type="ECO:0000313" key="2">
    <source>
        <dbReference type="Proteomes" id="UP000054705"/>
    </source>
</evidence>
<protein>
    <submittedName>
        <fullName evidence="1">Uncharacterized protein</fullName>
    </submittedName>
</protein>
<dbReference type="EMBL" id="LGGS01000079">
    <property type="protein sequence ID" value="KUK82612.1"/>
    <property type="molecule type" value="Genomic_DNA"/>
</dbReference>
<organism evidence="1 2">
    <name type="scientific">Pelotomaculum thermopropionicum</name>
    <dbReference type="NCBI Taxonomy" id="110500"/>
    <lineage>
        <taxon>Bacteria</taxon>
        <taxon>Bacillati</taxon>
        <taxon>Bacillota</taxon>
        <taxon>Clostridia</taxon>
        <taxon>Eubacteriales</taxon>
        <taxon>Desulfotomaculaceae</taxon>
        <taxon>Pelotomaculum</taxon>
    </lineage>
</organism>
<sequence length="93" mass="10482">MNYRQPRIKKIKSLLLTALFLVMVFWAGAVAEKTGHITQNAKEVFPVLVEEVKTFFREKVILPADNYVAQIKFSAIITSLIAKECLAGFIRGP</sequence>